<evidence type="ECO:0000256" key="4">
    <source>
        <dbReference type="ARBA" id="ARBA00023157"/>
    </source>
</evidence>
<dbReference type="AlphaFoldDB" id="A0A2Y9D8G6"/>
<evidence type="ECO:0000256" key="1">
    <source>
        <dbReference type="ARBA" id="ARBA00004613"/>
    </source>
</evidence>
<comment type="subcellular location">
    <subcellularLocation>
        <location evidence="1">Secreted</location>
    </subcellularLocation>
</comment>
<evidence type="ECO:0000313" key="9">
    <source>
        <dbReference type="Proteomes" id="UP000248480"/>
    </source>
</evidence>
<proteinExistence type="inferred from homology"/>
<dbReference type="Pfam" id="PF04089">
    <property type="entry name" value="BRICHOS"/>
    <property type="match status" value="1"/>
</dbReference>
<dbReference type="PANTHER" id="PTHR16483">
    <property type="entry name" value="GASTROKINE 1"/>
    <property type="match status" value="1"/>
</dbReference>
<dbReference type="OrthoDB" id="9445110at2759"/>
<dbReference type="InterPro" id="IPR051772">
    <property type="entry name" value="Gastrokine"/>
</dbReference>
<keyword evidence="7" id="KW-0812">Transmembrane</keyword>
<dbReference type="GeneID" id="101357929"/>
<dbReference type="InterPro" id="IPR007084">
    <property type="entry name" value="BRICHOS_dom"/>
</dbReference>
<evidence type="ECO:0000259" key="8">
    <source>
        <dbReference type="PROSITE" id="PS50869"/>
    </source>
</evidence>
<feature type="transmembrane region" description="Helical" evidence="7">
    <location>
        <begin position="7"/>
        <end position="32"/>
    </location>
</feature>
<dbReference type="Gene3D" id="3.30.390.150">
    <property type="match status" value="1"/>
</dbReference>
<evidence type="ECO:0000256" key="5">
    <source>
        <dbReference type="ARBA" id="ARBA00061085"/>
    </source>
</evidence>
<name>A0A2Y9D8G6_TRIMA</name>
<keyword evidence="3" id="KW-0732">Signal</keyword>
<dbReference type="STRING" id="127582.A0A2Y9D8G6"/>
<dbReference type="Proteomes" id="UP000248480">
    <property type="component" value="Unplaced"/>
</dbReference>
<reference evidence="10" key="1">
    <citation type="submission" date="2025-08" db="UniProtKB">
        <authorList>
            <consortium name="RefSeq"/>
        </authorList>
    </citation>
    <scope>IDENTIFICATION</scope>
</reference>
<accession>A0A2Y9D8G6</accession>
<sequence length="198" mass="21592">MPAHKDLFIGHVCLGISGVSRIVSSILLIFLLTPSMALMNTNDSHLLDGSVGTQIIHVNAFRGMVSIRDNNVLSEWDGIMDYKNALLAAKLFSKMACVLVKMNQAAFPTLEEIIGALDQQALKQYPSTHGLTYTVLPGRVKNLAQYGMPIKDMCRAVPTYFAQQQKEGVALATDPESCFEMQLLSFMGLAICGEIPGL</sequence>
<dbReference type="InParanoid" id="A0A2Y9D8G6"/>
<dbReference type="GO" id="GO:0005576">
    <property type="term" value="C:extracellular region"/>
    <property type="evidence" value="ECO:0007669"/>
    <property type="project" value="UniProtKB-SubCell"/>
</dbReference>
<feature type="domain" description="BRICHOS" evidence="8">
    <location>
        <begin position="70"/>
        <end position="162"/>
    </location>
</feature>
<gene>
    <name evidence="10" type="primary">LOC101357929</name>
</gene>
<dbReference type="FunFam" id="3.30.390.150:FF:000005">
    <property type="entry name" value="Gastrokine-3"/>
    <property type="match status" value="1"/>
</dbReference>
<keyword evidence="7" id="KW-0472">Membrane</keyword>
<dbReference type="RefSeq" id="XP_004369438.1">
    <property type="nucleotide sequence ID" value="XM_004369381.2"/>
</dbReference>
<organism evidence="9 10">
    <name type="scientific">Trichechus manatus latirostris</name>
    <name type="common">Florida manatee</name>
    <dbReference type="NCBI Taxonomy" id="127582"/>
    <lineage>
        <taxon>Eukaryota</taxon>
        <taxon>Metazoa</taxon>
        <taxon>Chordata</taxon>
        <taxon>Craniata</taxon>
        <taxon>Vertebrata</taxon>
        <taxon>Euteleostomi</taxon>
        <taxon>Mammalia</taxon>
        <taxon>Eutheria</taxon>
        <taxon>Afrotheria</taxon>
        <taxon>Sirenia</taxon>
        <taxon>Trichechidae</taxon>
        <taxon>Trichechus</taxon>
    </lineage>
</organism>
<evidence type="ECO:0000256" key="3">
    <source>
        <dbReference type="ARBA" id="ARBA00022729"/>
    </source>
</evidence>
<dbReference type="PROSITE" id="PS50869">
    <property type="entry name" value="BRICHOS"/>
    <property type="match status" value="1"/>
</dbReference>
<keyword evidence="2" id="KW-0964">Secreted</keyword>
<dbReference type="FunCoup" id="A0A2Y9D8G6">
    <property type="interactions" value="152"/>
</dbReference>
<keyword evidence="4" id="KW-1015">Disulfide bond</keyword>
<evidence type="ECO:0000256" key="6">
    <source>
        <dbReference type="ARBA" id="ARBA00070178"/>
    </source>
</evidence>
<dbReference type="SMART" id="SM01039">
    <property type="entry name" value="BRICHOS"/>
    <property type="match status" value="1"/>
</dbReference>
<evidence type="ECO:0000313" key="10">
    <source>
        <dbReference type="RefSeq" id="XP_004369438.1"/>
    </source>
</evidence>
<protein>
    <recommendedName>
        <fullName evidence="6">Gastrokine-3</fullName>
    </recommendedName>
</protein>
<keyword evidence="7" id="KW-1133">Transmembrane helix</keyword>
<comment type="similarity">
    <text evidence="5">Belongs to the gastrokine family.</text>
</comment>
<keyword evidence="9" id="KW-1185">Reference proteome</keyword>
<evidence type="ECO:0000256" key="2">
    <source>
        <dbReference type="ARBA" id="ARBA00022525"/>
    </source>
</evidence>
<evidence type="ECO:0000256" key="7">
    <source>
        <dbReference type="SAM" id="Phobius"/>
    </source>
</evidence>
<dbReference type="KEGG" id="tmu:101357929"/>